<dbReference type="Proteomes" id="UP000215703">
    <property type="component" value="Chromosome"/>
</dbReference>
<reference evidence="1 2" key="2">
    <citation type="journal article" date="2017" name="Syst. Appl. Microbiol.">
        <title>Soybeans inoculated with root zone soils of Canadian native legumes harbour diverse and novel Bradyrhizobium spp. that possess agricultural potential.</title>
        <authorList>
            <person name="Bromfield E.S.P."/>
            <person name="Cloutier S."/>
            <person name="Tambong J.T."/>
            <person name="Tran Thi T.V."/>
        </authorList>
    </citation>
    <scope>NUCLEOTIDE SEQUENCE [LARGE SCALE GENOMIC DNA]</scope>
    <source>
        <strain evidence="1 2">OO99</strain>
    </source>
</reference>
<evidence type="ECO:0000313" key="1">
    <source>
        <dbReference type="EMBL" id="AWL95750.1"/>
    </source>
</evidence>
<dbReference type="KEGG" id="bot:CIT37_29130"/>
<dbReference type="EMBL" id="CP029425">
    <property type="protein sequence ID" value="AWL95750.1"/>
    <property type="molecule type" value="Genomic_DNA"/>
</dbReference>
<proteinExistence type="predicted"/>
<accession>A0A2U8PDU4</accession>
<gene>
    <name evidence="1" type="ORF">CIT37_29130</name>
</gene>
<protein>
    <submittedName>
        <fullName evidence="1">Uncharacterized protein</fullName>
    </submittedName>
</protein>
<dbReference type="AlphaFoldDB" id="A0A2U8PDU4"/>
<reference evidence="1 2" key="1">
    <citation type="journal article" date="2014" name="Int. J. Syst. Evol. Microbiol.">
        <title>Bradyrhizobium ottawaense sp. nov., a symbiotic nitrogen fixing bacterium from root nodules of soybeans in Canada.</title>
        <authorList>
            <person name="Yu X."/>
            <person name="Cloutier S."/>
            <person name="Tambong J.T."/>
            <person name="Bromfield E.S."/>
        </authorList>
    </citation>
    <scope>NUCLEOTIDE SEQUENCE [LARGE SCALE GENOMIC DNA]</scope>
    <source>
        <strain evidence="1 2">OO99</strain>
    </source>
</reference>
<name>A0A2U8PDU4_9BRAD</name>
<dbReference type="GeneID" id="92966701"/>
<organism evidence="1 2">
    <name type="scientific">Bradyrhizobium ottawaense</name>
    <dbReference type="NCBI Taxonomy" id="931866"/>
    <lineage>
        <taxon>Bacteria</taxon>
        <taxon>Pseudomonadati</taxon>
        <taxon>Pseudomonadota</taxon>
        <taxon>Alphaproteobacteria</taxon>
        <taxon>Hyphomicrobiales</taxon>
        <taxon>Nitrobacteraceae</taxon>
        <taxon>Bradyrhizobium</taxon>
    </lineage>
</organism>
<dbReference type="RefSeq" id="WP_095425311.1">
    <property type="nucleotide sequence ID" value="NZ_CP029425.2"/>
</dbReference>
<evidence type="ECO:0000313" key="2">
    <source>
        <dbReference type="Proteomes" id="UP000215703"/>
    </source>
</evidence>
<sequence>MLDTIRARHPGCVALRTIADLDKYDDALDAFTRGGSQRDLMATLFGLGIPANQIRMLASYPGSRLPAVCGE</sequence>